<evidence type="ECO:0000313" key="3">
    <source>
        <dbReference type="Proteomes" id="UP000032568"/>
    </source>
</evidence>
<evidence type="ECO:0000259" key="1">
    <source>
        <dbReference type="Pfam" id="PF02627"/>
    </source>
</evidence>
<gene>
    <name evidence="2" type="ORF">SG35_017725</name>
</gene>
<dbReference type="SUPFAM" id="SSF69118">
    <property type="entry name" value="AhpD-like"/>
    <property type="match status" value="1"/>
</dbReference>
<dbReference type="InterPro" id="IPR003779">
    <property type="entry name" value="CMD-like"/>
</dbReference>
<dbReference type="Pfam" id="PF02627">
    <property type="entry name" value="CMD"/>
    <property type="match status" value="1"/>
</dbReference>
<organism evidence="2 3">
    <name type="scientific">Thalassomonas actiniarum</name>
    <dbReference type="NCBI Taxonomy" id="485447"/>
    <lineage>
        <taxon>Bacteria</taxon>
        <taxon>Pseudomonadati</taxon>
        <taxon>Pseudomonadota</taxon>
        <taxon>Gammaproteobacteria</taxon>
        <taxon>Alteromonadales</taxon>
        <taxon>Colwelliaceae</taxon>
        <taxon>Thalassomonas</taxon>
    </lineage>
</organism>
<dbReference type="Proteomes" id="UP000032568">
    <property type="component" value="Chromosome"/>
</dbReference>
<evidence type="ECO:0000313" key="2">
    <source>
        <dbReference type="EMBL" id="WDD97176.1"/>
    </source>
</evidence>
<dbReference type="PANTHER" id="PTHR34846:SF11">
    <property type="entry name" value="4-CARBOXYMUCONOLACTONE DECARBOXYLASE FAMILY PROTEIN (AFU_ORTHOLOGUE AFUA_6G11590)"/>
    <property type="match status" value="1"/>
</dbReference>
<proteinExistence type="predicted"/>
<dbReference type="Gene3D" id="1.20.1290.10">
    <property type="entry name" value="AhpD-like"/>
    <property type="match status" value="1"/>
</dbReference>
<dbReference type="AlphaFoldDB" id="A0AAF0BXR4"/>
<reference evidence="2 3" key="1">
    <citation type="journal article" date="2015" name="Genome Announc.">
        <title>Draft Genome Sequences of Marine Isolates of Thalassomonas viridans and Thalassomonas actiniarum.</title>
        <authorList>
            <person name="Olonade I."/>
            <person name="van Zyl L.J."/>
            <person name="Trindade M."/>
        </authorList>
    </citation>
    <scope>NUCLEOTIDE SEQUENCE [LARGE SCALE GENOMIC DNA]</scope>
    <source>
        <strain evidence="2 3">A5K-106</strain>
    </source>
</reference>
<dbReference type="RefSeq" id="WP_044833913.1">
    <property type="nucleotide sequence ID" value="NZ_CP059735.1"/>
</dbReference>
<keyword evidence="3" id="KW-1185">Reference proteome</keyword>
<sequence>MTRIPYLDNEIGLSGEALQVSEYIKASRGNVIGVFALLLNSPKVAKLVADLGAYLRFDSILPQRLKELTIITTLSENACQFEWSFHQEFALQADISVHTMEVIKYKKPLYKNGRPTEDNHGLASGDGDLITYVRELSNNKRVSDKCFNKLRQAYSTEQITEITALIGYYTMVACQLNAYELPAAPGKPSLPEPQVPEMRQTMAEEMQNNMTEA</sequence>
<name>A0AAF0BXR4_9GAMM</name>
<dbReference type="InterPro" id="IPR029032">
    <property type="entry name" value="AhpD-like"/>
</dbReference>
<dbReference type="GO" id="GO:0051920">
    <property type="term" value="F:peroxiredoxin activity"/>
    <property type="evidence" value="ECO:0007669"/>
    <property type="project" value="InterPro"/>
</dbReference>
<dbReference type="KEGG" id="tact:SG35_017725"/>
<dbReference type="EMBL" id="CP059735">
    <property type="protein sequence ID" value="WDD97176.1"/>
    <property type="molecule type" value="Genomic_DNA"/>
</dbReference>
<reference evidence="2 3" key="2">
    <citation type="journal article" date="2022" name="Mar. Drugs">
        <title>Bioassay-Guided Fractionation Leads to the Detection of Cholic Acid Generated by the Rare Thalassomonas sp.</title>
        <authorList>
            <person name="Pheiffer F."/>
            <person name="Schneider Y.K."/>
            <person name="Hansen E.H."/>
            <person name="Andersen J.H."/>
            <person name="Isaksson J."/>
            <person name="Busche T."/>
            <person name="R C."/>
            <person name="Kalinowski J."/>
            <person name="Zyl L.V."/>
            <person name="Trindade M."/>
        </authorList>
    </citation>
    <scope>NUCLEOTIDE SEQUENCE [LARGE SCALE GENOMIC DNA]</scope>
    <source>
        <strain evidence="2 3">A5K-106</strain>
    </source>
</reference>
<dbReference type="PANTHER" id="PTHR34846">
    <property type="entry name" value="4-CARBOXYMUCONOLACTONE DECARBOXYLASE FAMILY PROTEIN (AFU_ORTHOLOGUE AFUA_6G11590)"/>
    <property type="match status" value="1"/>
</dbReference>
<protein>
    <submittedName>
        <fullName evidence="2">Carboxymuconolactone decarboxylase family protein</fullName>
    </submittedName>
</protein>
<accession>A0AAF0BXR4</accession>
<feature type="domain" description="Carboxymuconolactone decarboxylase-like" evidence="1">
    <location>
        <begin position="42"/>
        <end position="96"/>
    </location>
</feature>